<protein>
    <submittedName>
        <fullName evidence="2">Uncharacterized protein</fullName>
    </submittedName>
</protein>
<feature type="compositionally biased region" description="Polar residues" evidence="1">
    <location>
        <begin position="344"/>
        <end position="358"/>
    </location>
</feature>
<dbReference type="AlphaFoldDB" id="A0A1X0P397"/>
<gene>
    <name evidence="2" type="ORF">TM35_000063870</name>
</gene>
<feature type="compositionally biased region" description="Acidic residues" evidence="1">
    <location>
        <begin position="327"/>
        <end position="339"/>
    </location>
</feature>
<dbReference type="EMBL" id="NBCO01000006">
    <property type="protein sequence ID" value="ORC91382.1"/>
    <property type="molecule type" value="Genomic_DNA"/>
</dbReference>
<evidence type="ECO:0000313" key="2">
    <source>
        <dbReference type="EMBL" id="ORC91382.1"/>
    </source>
</evidence>
<dbReference type="OrthoDB" id="270755at2759"/>
<sequence length="489" mass="55137">MQDFFSDLFDEEVRSAGKVLLVMAAGATYFVQRDQGSRLLTRNDVQYAIEAYLPQGYDRGIIAARAHQRTTKTLLIKSLGIDAVKDQLRVAVDRESKLSGLKELFKLTLVGILSAAHVHSLTITLYVVKMMTLVLVALLRRREEQQGSRGGTVVSKIRSWWSGGTQNLIMQTILEKMEQQMGLDSPLTQMMNNEDDIERKDAERGFSVEALLHLAVPRVVEMARRVVEDALDRRPPHVFSATGIVTGRDLQELLEEISEVFEDQVVWSDWLTPPPVRKSTEENGIDTNNNDNDNHENHNQFDHNGKNGYRSNSRDSGNKGLISPFSDSDDNDSDDDDAIIEYPSGSTAVLTDECSSASQRKRNQRAMESVFGPSRDISSEERAAHEAAYRREELTRDQAAGFFHQLIHSASFNEICIAYAAEIMEQTVHIAGNLRHVRTYDVGTDSAKMPQVISSLDAHRLQMFDRDFVVRPYLRLLCEETVRATCRQS</sequence>
<reference evidence="2 3" key="1">
    <citation type="submission" date="2017-03" db="EMBL/GenBank/DDBJ databases">
        <title>An alternative strategy for trypanosome survival in the mammalian bloodstream revealed through genome and transcriptome analysis of the ubiquitous bovine parasite Trypanosoma (Megatrypanum) theileri.</title>
        <authorList>
            <person name="Kelly S."/>
            <person name="Ivens A."/>
            <person name="Mott A."/>
            <person name="O'Neill E."/>
            <person name="Emms D."/>
            <person name="Macleod O."/>
            <person name="Voorheis P."/>
            <person name="Matthews J."/>
            <person name="Matthews K."/>
            <person name="Carrington M."/>
        </authorList>
    </citation>
    <scope>NUCLEOTIDE SEQUENCE [LARGE SCALE GENOMIC DNA]</scope>
    <source>
        <strain evidence="2">Edinburgh</strain>
    </source>
</reference>
<evidence type="ECO:0000256" key="1">
    <source>
        <dbReference type="SAM" id="MobiDB-lite"/>
    </source>
</evidence>
<comment type="caution">
    <text evidence="2">The sequence shown here is derived from an EMBL/GenBank/DDBJ whole genome shotgun (WGS) entry which is preliminary data.</text>
</comment>
<proteinExistence type="predicted"/>
<feature type="compositionally biased region" description="Basic and acidic residues" evidence="1">
    <location>
        <begin position="292"/>
        <end position="305"/>
    </location>
</feature>
<accession>A0A1X0P397</accession>
<dbReference type="RefSeq" id="XP_028885448.1">
    <property type="nucleotide sequence ID" value="XM_029023424.1"/>
</dbReference>
<keyword evidence="3" id="KW-1185">Reference proteome</keyword>
<feature type="region of interest" description="Disordered" evidence="1">
    <location>
        <begin position="271"/>
        <end position="381"/>
    </location>
</feature>
<dbReference type="GeneID" id="39983204"/>
<name>A0A1X0P397_9TRYP</name>
<organism evidence="2 3">
    <name type="scientific">Trypanosoma theileri</name>
    <dbReference type="NCBI Taxonomy" id="67003"/>
    <lineage>
        <taxon>Eukaryota</taxon>
        <taxon>Discoba</taxon>
        <taxon>Euglenozoa</taxon>
        <taxon>Kinetoplastea</taxon>
        <taxon>Metakinetoplastina</taxon>
        <taxon>Trypanosomatida</taxon>
        <taxon>Trypanosomatidae</taxon>
        <taxon>Trypanosoma</taxon>
    </lineage>
</organism>
<dbReference type="VEuPathDB" id="TriTrypDB:TM35_000063870"/>
<dbReference type="Proteomes" id="UP000192257">
    <property type="component" value="Unassembled WGS sequence"/>
</dbReference>
<evidence type="ECO:0000313" key="3">
    <source>
        <dbReference type="Proteomes" id="UP000192257"/>
    </source>
</evidence>